<dbReference type="EMBL" id="JPKZ01000188">
    <property type="protein sequence ID" value="KHN88738.1"/>
    <property type="molecule type" value="Genomic_DNA"/>
</dbReference>
<dbReference type="AlphaFoldDB" id="A0A0B2W475"/>
<proteinExistence type="predicted"/>
<dbReference type="PANTHER" id="PTHR21477:SF13">
    <property type="entry name" value="KIAA0930"/>
    <property type="match status" value="1"/>
</dbReference>
<keyword evidence="2" id="KW-1185">Reference proteome</keyword>
<dbReference type="InterPro" id="IPR019141">
    <property type="entry name" value="DUF2045"/>
</dbReference>
<dbReference type="STRING" id="6265.A0A0B2W475"/>
<dbReference type="PANTHER" id="PTHR21477">
    <property type="entry name" value="ZGC:172139"/>
    <property type="match status" value="1"/>
</dbReference>
<organism evidence="1 2">
    <name type="scientific">Toxocara canis</name>
    <name type="common">Canine roundworm</name>
    <dbReference type="NCBI Taxonomy" id="6265"/>
    <lineage>
        <taxon>Eukaryota</taxon>
        <taxon>Metazoa</taxon>
        <taxon>Ecdysozoa</taxon>
        <taxon>Nematoda</taxon>
        <taxon>Chromadorea</taxon>
        <taxon>Rhabditida</taxon>
        <taxon>Spirurina</taxon>
        <taxon>Ascaridomorpha</taxon>
        <taxon>Ascaridoidea</taxon>
        <taxon>Toxocaridae</taxon>
        <taxon>Toxocara</taxon>
    </lineage>
</organism>
<dbReference type="Pfam" id="PF09741">
    <property type="entry name" value="DUF2045"/>
    <property type="match status" value="2"/>
</dbReference>
<evidence type="ECO:0000313" key="2">
    <source>
        <dbReference type="Proteomes" id="UP000031036"/>
    </source>
</evidence>
<protein>
    <submittedName>
        <fullName evidence="1">Uncharacterized protein</fullName>
    </submittedName>
</protein>
<evidence type="ECO:0000313" key="1">
    <source>
        <dbReference type="EMBL" id="KHN88738.1"/>
    </source>
</evidence>
<feature type="non-terminal residue" evidence="1">
    <location>
        <position position="1"/>
    </location>
</feature>
<dbReference type="OrthoDB" id="1906921at2759"/>
<reference evidence="1 2" key="1">
    <citation type="submission" date="2014-11" db="EMBL/GenBank/DDBJ databases">
        <title>Genetic blueprint of the zoonotic pathogen Toxocara canis.</title>
        <authorList>
            <person name="Zhu X.-Q."/>
            <person name="Korhonen P.K."/>
            <person name="Cai H."/>
            <person name="Young N.D."/>
            <person name="Nejsum P."/>
            <person name="von Samson-Himmelstjerna G."/>
            <person name="Boag P.R."/>
            <person name="Tan P."/>
            <person name="Li Q."/>
            <person name="Min J."/>
            <person name="Yang Y."/>
            <person name="Wang X."/>
            <person name="Fang X."/>
            <person name="Hall R.S."/>
            <person name="Hofmann A."/>
            <person name="Sternberg P.W."/>
            <person name="Jex A.R."/>
            <person name="Gasser R.B."/>
        </authorList>
    </citation>
    <scope>NUCLEOTIDE SEQUENCE [LARGE SCALE GENOMIC DNA]</scope>
    <source>
        <strain evidence="1">PN_DK_2014</strain>
    </source>
</reference>
<accession>A0A0B2W475</accession>
<comment type="caution">
    <text evidence="1">The sequence shown here is derived from an EMBL/GenBank/DDBJ whole genome shotgun (WGS) entry which is preliminary data.</text>
</comment>
<name>A0A0B2W475_TOXCA</name>
<gene>
    <name evidence="1" type="ORF">Tcan_10853</name>
</gene>
<dbReference type="OMA" id="CEEITFP"/>
<sequence>IWSISSTVSSRLATKYSVGTKEDGSRWEGEKALYGPEKSPWVSELMLADGSETSDSPTPTTSTGHCACVSEFLRRIYNLRRTQLTFEGDLAFVSNQERRWAKIFSDFILGNVHCTSDKCSAHSDDMLWYVPMQQRASPNSFYIGPGGGQLQVYRRQSPKQPAPSDSGVNWEETVCLNLILQQGGQLQVYRRQSPKQPAPSDSGVNWEETVCLNLILQQLDFHVTCAVCTKTSPQNLQILRKNCQRVYPSPSRRRMDSKGECEEITFPKIYFAIDDFEQIFSDVIVRDGECVCVELVAHDRYKSREAVIFLGSIRYEVLKQVYDTRASTTWHWAQKFISSSQRRQEFVRMRGPHGKGYAEMAVARVPNCGFETPMSDQPMDFNGTDTLDQYNRRRMSDTNLSHRPVYSRSAMTPGPSGCQSSRTRRWQSEADTVNQYPEVEANTIDDELDENVLSRLWSVRGFGQAWHWLREKRRAECTPLNAYLTYVTLPWSTILDDLLLERPRRPILTFDLSTPELKMAR</sequence>
<dbReference type="Proteomes" id="UP000031036">
    <property type="component" value="Unassembled WGS sequence"/>
</dbReference>